<feature type="region of interest" description="Disordered" evidence="1">
    <location>
        <begin position="73"/>
        <end position="95"/>
    </location>
</feature>
<evidence type="ECO:0000256" key="1">
    <source>
        <dbReference type="SAM" id="MobiDB-lite"/>
    </source>
</evidence>
<gene>
    <name evidence="2" type="ORF">ILEXP_LOCUS26309</name>
</gene>
<accession>A0ABC8SKN4</accession>
<keyword evidence="3" id="KW-1185">Reference proteome</keyword>
<organism evidence="2 3">
    <name type="scientific">Ilex paraguariensis</name>
    <name type="common">yerba mate</name>
    <dbReference type="NCBI Taxonomy" id="185542"/>
    <lineage>
        <taxon>Eukaryota</taxon>
        <taxon>Viridiplantae</taxon>
        <taxon>Streptophyta</taxon>
        <taxon>Embryophyta</taxon>
        <taxon>Tracheophyta</taxon>
        <taxon>Spermatophyta</taxon>
        <taxon>Magnoliopsida</taxon>
        <taxon>eudicotyledons</taxon>
        <taxon>Gunneridae</taxon>
        <taxon>Pentapetalae</taxon>
        <taxon>asterids</taxon>
        <taxon>campanulids</taxon>
        <taxon>Aquifoliales</taxon>
        <taxon>Aquifoliaceae</taxon>
        <taxon>Ilex</taxon>
    </lineage>
</organism>
<dbReference type="EMBL" id="CAUOFW020003058">
    <property type="protein sequence ID" value="CAK9157739.1"/>
    <property type="molecule type" value="Genomic_DNA"/>
</dbReference>
<sequence>MKGLLLSLVHLSPVGRKSIGLIGDISTSRKLGIKEAKAKELGLGTPPSRNFQHLSMGTIRKAHHLFELEEMQGGADAFEKSQMPRMRKQPVELED</sequence>
<dbReference type="AlphaFoldDB" id="A0ABC8SKN4"/>
<dbReference type="Proteomes" id="UP001642360">
    <property type="component" value="Unassembled WGS sequence"/>
</dbReference>
<evidence type="ECO:0000313" key="2">
    <source>
        <dbReference type="EMBL" id="CAK9157739.1"/>
    </source>
</evidence>
<evidence type="ECO:0000313" key="3">
    <source>
        <dbReference type="Proteomes" id="UP001642360"/>
    </source>
</evidence>
<proteinExistence type="predicted"/>
<comment type="caution">
    <text evidence="2">The sequence shown here is derived from an EMBL/GenBank/DDBJ whole genome shotgun (WGS) entry which is preliminary data.</text>
</comment>
<protein>
    <submittedName>
        <fullName evidence="2">Uncharacterized protein</fullName>
    </submittedName>
</protein>
<reference evidence="2 3" key="1">
    <citation type="submission" date="2024-02" db="EMBL/GenBank/DDBJ databases">
        <authorList>
            <person name="Vignale AGUSTIN F."/>
            <person name="Sosa J E."/>
            <person name="Modenutti C."/>
        </authorList>
    </citation>
    <scope>NUCLEOTIDE SEQUENCE [LARGE SCALE GENOMIC DNA]</scope>
</reference>
<name>A0ABC8SKN4_9AQUA</name>